<keyword evidence="2 7" id="KW-0812">Transmembrane</keyword>
<dbReference type="GO" id="GO:0034040">
    <property type="term" value="F:ATPase-coupled lipid transmembrane transporter activity"/>
    <property type="evidence" value="ECO:0007669"/>
    <property type="project" value="TreeGrafter"/>
</dbReference>
<dbReference type="Gene3D" id="3.40.50.300">
    <property type="entry name" value="P-loop containing nucleotide triphosphate hydrolases"/>
    <property type="match status" value="1"/>
</dbReference>
<dbReference type="SUPFAM" id="SSF90123">
    <property type="entry name" value="ABC transporter transmembrane region"/>
    <property type="match status" value="1"/>
</dbReference>
<evidence type="ECO:0000313" key="10">
    <source>
        <dbReference type="Proteomes" id="UP001178662"/>
    </source>
</evidence>
<dbReference type="EMBL" id="CP119317">
    <property type="protein sequence ID" value="WEK56223.1"/>
    <property type="molecule type" value="Genomic_DNA"/>
</dbReference>
<dbReference type="InterPro" id="IPR003439">
    <property type="entry name" value="ABC_transporter-like_ATP-bd"/>
</dbReference>
<gene>
    <name evidence="9" type="ORF">P0Y55_09310</name>
</gene>
<feature type="transmembrane region" description="Helical" evidence="7">
    <location>
        <begin position="81"/>
        <end position="99"/>
    </location>
</feature>
<organism evidence="9 10">
    <name type="scientific">Candidatus Cohnella colombiensis</name>
    <dbReference type="NCBI Taxonomy" id="3121368"/>
    <lineage>
        <taxon>Bacteria</taxon>
        <taxon>Bacillati</taxon>
        <taxon>Bacillota</taxon>
        <taxon>Bacilli</taxon>
        <taxon>Bacillales</taxon>
        <taxon>Paenibacillaceae</taxon>
        <taxon>Cohnella</taxon>
    </lineage>
</organism>
<dbReference type="Proteomes" id="UP001178662">
    <property type="component" value="Chromosome"/>
</dbReference>
<dbReference type="Pfam" id="PF00005">
    <property type="entry name" value="ABC_tran"/>
    <property type="match status" value="1"/>
</dbReference>
<dbReference type="InterPro" id="IPR039421">
    <property type="entry name" value="Type_1_exporter"/>
</dbReference>
<protein>
    <submittedName>
        <fullName evidence="9">ABC transporter ATP-binding protein</fullName>
    </submittedName>
</protein>
<comment type="subcellular location">
    <subcellularLocation>
        <location evidence="1">Cell membrane</location>
        <topology evidence="1">Multi-pass membrane protein</topology>
    </subcellularLocation>
</comment>
<keyword evidence="5 7" id="KW-1133">Transmembrane helix</keyword>
<dbReference type="Gene3D" id="1.20.1560.10">
    <property type="entry name" value="ABC transporter type 1, transmembrane domain"/>
    <property type="match status" value="1"/>
</dbReference>
<dbReference type="PROSITE" id="PS00211">
    <property type="entry name" value="ABC_TRANSPORTER_1"/>
    <property type="match status" value="1"/>
</dbReference>
<accession>A0AA95F3J7</accession>
<keyword evidence="10" id="KW-1185">Reference proteome</keyword>
<evidence type="ECO:0000259" key="8">
    <source>
        <dbReference type="SMART" id="SM00382"/>
    </source>
</evidence>
<feature type="transmembrane region" description="Helical" evidence="7">
    <location>
        <begin position="273"/>
        <end position="295"/>
    </location>
</feature>
<evidence type="ECO:0000256" key="7">
    <source>
        <dbReference type="SAM" id="Phobius"/>
    </source>
</evidence>
<dbReference type="InterPro" id="IPR027417">
    <property type="entry name" value="P-loop_NTPase"/>
</dbReference>
<dbReference type="InterPro" id="IPR003593">
    <property type="entry name" value="AAA+_ATPase"/>
</dbReference>
<dbReference type="InterPro" id="IPR017871">
    <property type="entry name" value="ABC_transporter-like_CS"/>
</dbReference>
<keyword evidence="4 9" id="KW-0067">ATP-binding</keyword>
<evidence type="ECO:0000256" key="6">
    <source>
        <dbReference type="ARBA" id="ARBA00023136"/>
    </source>
</evidence>
<feature type="transmembrane region" description="Helical" evidence="7">
    <location>
        <begin position="301"/>
        <end position="321"/>
    </location>
</feature>
<evidence type="ECO:0000256" key="4">
    <source>
        <dbReference type="ARBA" id="ARBA00022840"/>
    </source>
</evidence>
<dbReference type="GO" id="GO:0005524">
    <property type="term" value="F:ATP binding"/>
    <property type="evidence" value="ECO:0007669"/>
    <property type="project" value="UniProtKB-KW"/>
</dbReference>
<evidence type="ECO:0000256" key="3">
    <source>
        <dbReference type="ARBA" id="ARBA00022741"/>
    </source>
</evidence>
<dbReference type="GO" id="GO:0016887">
    <property type="term" value="F:ATP hydrolysis activity"/>
    <property type="evidence" value="ECO:0007669"/>
    <property type="project" value="InterPro"/>
</dbReference>
<dbReference type="AlphaFoldDB" id="A0AA95F3J7"/>
<sequence>MLKSWRRRSRTDTEAIKGGGTKEAFSNNLYILKLVWQIHPQRLVAEMASSALEQGSRVFFTVIFIRYLLEAMEKGDGFENVAIFIIVSTIVFTFINFWGHWFQNRFKPISDTILYEKLYVRLFEKAGQVELNCYENPEFYHKYTVAINEADTRVSAVIATVSNIIFSIIAAISVFAVMFSIDPYVVLFALCPIIGEFLIGKRLNKMYFNRYMDSVPSIRRMDYVNRTLYLSNYAKEIRLSNIFNVLKSIYYEGYLGVLRVIDKYKGKVMFVDFWRNFFTFLVIFQGVLLYSAYRAMISETITLSEFSVLATAMVSGAWMLIHMSESFVKVYENGIYINNLHYFLNYQSEVEQHEGGEVPSRDEATITFSDVSFSYIGAERSSMRNVSLTISNKAKVALVGHNGAGKTTFIKLLMRLYDPTSGQIEVNGRPIRAYHLGDYRSLFGAAFQDYQVFSMTIAENVLMKEIETEAERDRVIEALQKSGVYDRVMSLPKGIDTILTREFDDEGVLLSGGELQKIAIARVFAKDVDFVIMDEPTSALDPIAEYQLYESIREGCADKTVLFISHRLSSAVLADRIYLFEDGAITEEGTHDELMKLDGKYAEMFKKQAEQYVENDVPQSSVRDRLVKAVEHE</sequence>
<dbReference type="PANTHER" id="PTHR24221:SF646">
    <property type="entry name" value="HAEMOLYSIN SECRETION ATP-BINDING PROTEIN"/>
    <property type="match status" value="1"/>
</dbReference>
<evidence type="ECO:0000256" key="2">
    <source>
        <dbReference type="ARBA" id="ARBA00022692"/>
    </source>
</evidence>
<reference evidence="9" key="1">
    <citation type="submission" date="2023-03" db="EMBL/GenBank/DDBJ databases">
        <title>Andean soil-derived lignocellulolytic bacterial consortium as a source of novel taxa and putative plastic-active enzymes.</title>
        <authorList>
            <person name="Diaz-Garcia L."/>
            <person name="Chuvochina M."/>
            <person name="Feuerriegel G."/>
            <person name="Bunk B."/>
            <person name="Sproer C."/>
            <person name="Streit W.R."/>
            <person name="Rodriguez L.M."/>
            <person name="Overmann J."/>
            <person name="Jimenez D.J."/>
        </authorList>
    </citation>
    <scope>NUCLEOTIDE SEQUENCE</scope>
    <source>
        <strain evidence="9">MAG 2441</strain>
    </source>
</reference>
<proteinExistence type="predicted"/>
<feature type="transmembrane region" description="Helical" evidence="7">
    <location>
        <begin position="51"/>
        <end position="69"/>
    </location>
</feature>
<dbReference type="SUPFAM" id="SSF52540">
    <property type="entry name" value="P-loop containing nucleoside triphosphate hydrolases"/>
    <property type="match status" value="1"/>
</dbReference>
<name>A0AA95F3J7_9BACL</name>
<evidence type="ECO:0000256" key="1">
    <source>
        <dbReference type="ARBA" id="ARBA00004651"/>
    </source>
</evidence>
<dbReference type="SMART" id="SM00382">
    <property type="entry name" value="AAA"/>
    <property type="match status" value="1"/>
</dbReference>
<keyword evidence="3" id="KW-0547">Nucleotide-binding</keyword>
<dbReference type="InterPro" id="IPR036640">
    <property type="entry name" value="ABC1_TM_sf"/>
</dbReference>
<feature type="domain" description="AAA+ ATPase" evidence="8">
    <location>
        <begin position="392"/>
        <end position="584"/>
    </location>
</feature>
<dbReference type="GO" id="GO:0005886">
    <property type="term" value="C:plasma membrane"/>
    <property type="evidence" value="ECO:0007669"/>
    <property type="project" value="UniProtKB-SubCell"/>
</dbReference>
<evidence type="ECO:0000313" key="9">
    <source>
        <dbReference type="EMBL" id="WEK56223.1"/>
    </source>
</evidence>
<keyword evidence="6 7" id="KW-0472">Membrane</keyword>
<dbReference type="PANTHER" id="PTHR24221">
    <property type="entry name" value="ATP-BINDING CASSETTE SUB-FAMILY B"/>
    <property type="match status" value="1"/>
</dbReference>
<feature type="transmembrane region" description="Helical" evidence="7">
    <location>
        <begin position="156"/>
        <end position="178"/>
    </location>
</feature>
<feature type="transmembrane region" description="Helical" evidence="7">
    <location>
        <begin position="184"/>
        <end position="200"/>
    </location>
</feature>
<evidence type="ECO:0000256" key="5">
    <source>
        <dbReference type="ARBA" id="ARBA00022989"/>
    </source>
</evidence>